<comment type="caution">
    <text evidence="6">The sequence shown here is derived from an EMBL/GenBank/DDBJ whole genome shotgun (WGS) entry which is preliminary data.</text>
</comment>
<accession>A0A367L118</accession>
<evidence type="ECO:0000256" key="5">
    <source>
        <dbReference type="SAM" id="SignalP"/>
    </source>
</evidence>
<reference evidence="6 7" key="1">
    <citation type="journal article" date="2015" name="BMC Genomics">
        <title>Insights from the genome of Ophiocordyceps polyrhachis-furcata to pathogenicity and host specificity in insect fungi.</title>
        <authorList>
            <person name="Wichadakul D."/>
            <person name="Kobmoo N."/>
            <person name="Ingsriswang S."/>
            <person name="Tangphatsornruang S."/>
            <person name="Chantasingh D."/>
            <person name="Luangsa-ard J.J."/>
            <person name="Eurwilaichitr L."/>
        </authorList>
    </citation>
    <scope>NUCLEOTIDE SEQUENCE [LARGE SCALE GENOMIC DNA]</scope>
    <source>
        <strain evidence="6 7">BCC 54312</strain>
    </source>
</reference>
<evidence type="ECO:0000256" key="2">
    <source>
        <dbReference type="ARBA" id="ARBA00022729"/>
    </source>
</evidence>
<dbReference type="AlphaFoldDB" id="A0A367L118"/>
<organism evidence="6 7">
    <name type="scientific">Ophiocordyceps polyrhachis-furcata BCC 54312</name>
    <dbReference type="NCBI Taxonomy" id="1330021"/>
    <lineage>
        <taxon>Eukaryota</taxon>
        <taxon>Fungi</taxon>
        <taxon>Dikarya</taxon>
        <taxon>Ascomycota</taxon>
        <taxon>Pezizomycotina</taxon>
        <taxon>Sordariomycetes</taxon>
        <taxon>Hypocreomycetidae</taxon>
        <taxon>Hypocreales</taxon>
        <taxon>Ophiocordycipitaceae</taxon>
        <taxon>Ophiocordyceps</taxon>
    </lineage>
</organism>
<dbReference type="Proteomes" id="UP000253664">
    <property type="component" value="Unassembled WGS sequence"/>
</dbReference>
<keyword evidence="2 5" id="KW-0732">Signal</keyword>
<proteinExistence type="predicted"/>
<keyword evidence="4" id="KW-1015">Disulfide bond</keyword>
<dbReference type="EMBL" id="LKCN02000021">
    <property type="protein sequence ID" value="RCI08130.1"/>
    <property type="molecule type" value="Genomic_DNA"/>
</dbReference>
<feature type="chain" id="PRO_5016827781" description="Heat-labile enterotoxin" evidence="5">
    <location>
        <begin position="28"/>
        <end position="375"/>
    </location>
</feature>
<evidence type="ECO:0000256" key="3">
    <source>
        <dbReference type="ARBA" id="ARBA00023026"/>
    </source>
</evidence>
<protein>
    <recommendedName>
        <fullName evidence="8">Heat-labile enterotoxin</fullName>
    </recommendedName>
</protein>
<evidence type="ECO:0000256" key="4">
    <source>
        <dbReference type="ARBA" id="ARBA00023157"/>
    </source>
</evidence>
<keyword evidence="3" id="KW-0843">Virulence</keyword>
<dbReference type="GO" id="GO:0090729">
    <property type="term" value="F:toxin activity"/>
    <property type="evidence" value="ECO:0007669"/>
    <property type="project" value="UniProtKB-KW"/>
</dbReference>
<keyword evidence="7" id="KW-1185">Reference proteome</keyword>
<gene>
    <name evidence="6" type="ORF">L249_6316</name>
</gene>
<evidence type="ECO:0000256" key="1">
    <source>
        <dbReference type="ARBA" id="ARBA00022656"/>
    </source>
</evidence>
<evidence type="ECO:0000313" key="7">
    <source>
        <dbReference type="Proteomes" id="UP000253664"/>
    </source>
</evidence>
<sequence>MTRKPAVISIRSLWPLFAIFIASLCHAQPAPANRTYYLFRGDTRGPGDIRAARGFLPDSETNYQDPRVYSLSAHVNGEAAYSAYISTSRSFGQAAVHFAIRFGPGSYVYRLRISPNMIDVNSFLPNCSFAFQDEVSALGGIPWSSVQGWLQMSEEDDDDDSSGFSDDDCFDILTPRPFDNVRANDYTARYERDFAARFVNNTEFVQQANWTVVQTANNEDVAILAETRRGDLAEAARRFMDDSGEGVGWERGQQFPLWRQGEVLHDMNHSGIYSPGPSAQLALELAEEDVIIVGDYLNSHGFPCEEDNDTTQSFVRAEANAALANEAERWEQNPMSAEADAERRCLFADRVNGVKMKTWKGRMRTVDLILLKETT</sequence>
<dbReference type="Pfam" id="PF01375">
    <property type="entry name" value="Enterotoxin_a"/>
    <property type="match status" value="1"/>
</dbReference>
<dbReference type="Gene3D" id="3.90.210.10">
    <property type="entry name" value="Heat-Labile Enterotoxin, subunit A"/>
    <property type="match status" value="1"/>
</dbReference>
<evidence type="ECO:0008006" key="8">
    <source>
        <dbReference type="Google" id="ProtNLM"/>
    </source>
</evidence>
<feature type="signal peptide" evidence="5">
    <location>
        <begin position="1"/>
        <end position="27"/>
    </location>
</feature>
<dbReference type="SUPFAM" id="SSF56399">
    <property type="entry name" value="ADP-ribosylation"/>
    <property type="match status" value="1"/>
</dbReference>
<name>A0A367L118_9HYPO</name>
<evidence type="ECO:0000313" key="6">
    <source>
        <dbReference type="EMBL" id="RCI08130.1"/>
    </source>
</evidence>
<dbReference type="OrthoDB" id="5413057at2759"/>
<dbReference type="InterPro" id="IPR001144">
    <property type="entry name" value="Enterotoxin_A"/>
</dbReference>
<keyword evidence="1" id="KW-0800">Toxin</keyword>